<evidence type="ECO:0000313" key="1">
    <source>
        <dbReference type="EMBL" id="MBP2351752.1"/>
    </source>
</evidence>
<name>A0ABS4UJB6_9ACTN</name>
<proteinExistence type="predicted"/>
<dbReference type="RefSeq" id="WP_209694613.1">
    <property type="nucleotide sequence ID" value="NZ_BAAAVU010000013.1"/>
</dbReference>
<accession>A0ABS4UJB6</accession>
<gene>
    <name evidence="1" type="ORF">JOF29_002835</name>
</gene>
<keyword evidence="2" id="KW-1185">Reference proteome</keyword>
<evidence type="ECO:0000313" key="2">
    <source>
        <dbReference type="Proteomes" id="UP000755585"/>
    </source>
</evidence>
<sequence length="77" mass="7648">MPSSTTVPAAIIDSGPIAARFITTAPIPGPAALYAVISIDKRVVADPAAVQHGCCPIVTPVPGRGGKPGSVCNVQLS</sequence>
<dbReference type="Proteomes" id="UP000755585">
    <property type="component" value="Unassembled WGS sequence"/>
</dbReference>
<organism evidence="1 2">
    <name type="scientific">Kribbella aluminosa</name>
    <dbReference type="NCBI Taxonomy" id="416017"/>
    <lineage>
        <taxon>Bacteria</taxon>
        <taxon>Bacillati</taxon>
        <taxon>Actinomycetota</taxon>
        <taxon>Actinomycetes</taxon>
        <taxon>Propionibacteriales</taxon>
        <taxon>Kribbellaceae</taxon>
        <taxon>Kribbella</taxon>
    </lineage>
</organism>
<comment type="caution">
    <text evidence="1">The sequence shown here is derived from an EMBL/GenBank/DDBJ whole genome shotgun (WGS) entry which is preliminary data.</text>
</comment>
<protein>
    <submittedName>
        <fullName evidence="1">Uncharacterized protein</fullName>
    </submittedName>
</protein>
<dbReference type="EMBL" id="JAGINT010000001">
    <property type="protein sequence ID" value="MBP2351752.1"/>
    <property type="molecule type" value="Genomic_DNA"/>
</dbReference>
<reference evidence="1 2" key="1">
    <citation type="submission" date="2021-03" db="EMBL/GenBank/DDBJ databases">
        <title>Sequencing the genomes of 1000 actinobacteria strains.</title>
        <authorList>
            <person name="Klenk H.-P."/>
        </authorList>
    </citation>
    <scope>NUCLEOTIDE SEQUENCE [LARGE SCALE GENOMIC DNA]</scope>
    <source>
        <strain evidence="1 2">DSM 18824</strain>
    </source>
</reference>